<dbReference type="GO" id="GO:0016020">
    <property type="term" value="C:membrane"/>
    <property type="evidence" value="ECO:0007669"/>
    <property type="project" value="TreeGrafter"/>
</dbReference>
<feature type="non-terminal residue" evidence="1">
    <location>
        <position position="1"/>
    </location>
</feature>
<dbReference type="GO" id="GO:0005737">
    <property type="term" value="C:cytoplasm"/>
    <property type="evidence" value="ECO:0007669"/>
    <property type="project" value="TreeGrafter"/>
</dbReference>
<dbReference type="GO" id="GO:0006914">
    <property type="term" value="P:autophagy"/>
    <property type="evidence" value="ECO:0007669"/>
    <property type="project" value="TreeGrafter"/>
</dbReference>
<organism evidence="1 2">
    <name type="scientific">Blyttiomyces helicus</name>
    <dbReference type="NCBI Taxonomy" id="388810"/>
    <lineage>
        <taxon>Eukaryota</taxon>
        <taxon>Fungi</taxon>
        <taxon>Fungi incertae sedis</taxon>
        <taxon>Chytridiomycota</taxon>
        <taxon>Chytridiomycota incertae sedis</taxon>
        <taxon>Chytridiomycetes</taxon>
        <taxon>Chytridiomycetes incertae sedis</taxon>
        <taxon>Blyttiomyces</taxon>
    </lineage>
</organism>
<accession>A0A4P9WJ47</accession>
<dbReference type="PANTHER" id="PTHR12894:SF27">
    <property type="entry name" value="TRANSFORMING GROWTH FACTOR-BETA RECEPTOR-ASSOCIATED PROTEIN 1"/>
    <property type="match status" value="1"/>
</dbReference>
<dbReference type="InterPro" id="IPR032914">
    <property type="entry name" value="Vam6/VPS39/TRAP1"/>
</dbReference>
<sequence>TLEWPSLPVSLGFQFPYVIALLKNNMLDIHNLFTQQRVQMISLPASLDPRFLADAPWTLSLADGTIRVALGCRETIMGLSMASLEAQVEMLLEARSVERAVALAEQISVGDRGGDAERKVVKIGGAWGKAKLQSLYQRAAVFYLRELLFEEALQLFKKGAVDPRVLISMFPDVASVAGTPALAATGPEEWVAGLGTIDDLGEHGRERERDIRTHSLRFADENPRGLGSWVELAAELPAGRCGDD</sequence>
<dbReference type="OrthoDB" id="10258882at2759"/>
<dbReference type="PANTHER" id="PTHR12894">
    <property type="entry name" value="CNH DOMAIN CONTAINING"/>
    <property type="match status" value="1"/>
</dbReference>
<reference evidence="2" key="1">
    <citation type="journal article" date="2018" name="Nat. Microbiol.">
        <title>Leveraging single-cell genomics to expand the fungal tree of life.</title>
        <authorList>
            <person name="Ahrendt S.R."/>
            <person name="Quandt C.A."/>
            <person name="Ciobanu D."/>
            <person name="Clum A."/>
            <person name="Salamov A."/>
            <person name="Andreopoulos B."/>
            <person name="Cheng J.F."/>
            <person name="Woyke T."/>
            <person name="Pelin A."/>
            <person name="Henrissat B."/>
            <person name="Reynolds N.K."/>
            <person name="Benny G.L."/>
            <person name="Smith M.E."/>
            <person name="James T.Y."/>
            <person name="Grigoriev I.V."/>
        </authorList>
    </citation>
    <scope>NUCLEOTIDE SEQUENCE [LARGE SCALE GENOMIC DNA]</scope>
</reference>
<dbReference type="GO" id="GO:0034058">
    <property type="term" value="P:endosomal vesicle fusion"/>
    <property type="evidence" value="ECO:0007669"/>
    <property type="project" value="TreeGrafter"/>
</dbReference>
<evidence type="ECO:0000313" key="1">
    <source>
        <dbReference type="EMBL" id="RKO91160.1"/>
    </source>
</evidence>
<evidence type="ECO:0000313" key="2">
    <source>
        <dbReference type="Proteomes" id="UP000269721"/>
    </source>
</evidence>
<protein>
    <submittedName>
        <fullName evidence="1">Uncharacterized protein</fullName>
    </submittedName>
</protein>
<dbReference type="AlphaFoldDB" id="A0A4P9WJ47"/>
<gene>
    <name evidence="1" type="ORF">BDK51DRAFT_31156</name>
</gene>
<name>A0A4P9WJ47_9FUNG</name>
<proteinExistence type="predicted"/>
<dbReference type="EMBL" id="KZ995203">
    <property type="protein sequence ID" value="RKO91160.1"/>
    <property type="molecule type" value="Genomic_DNA"/>
</dbReference>
<dbReference type="Proteomes" id="UP000269721">
    <property type="component" value="Unassembled WGS sequence"/>
</dbReference>
<keyword evidence="2" id="KW-1185">Reference proteome</keyword>